<feature type="region of interest" description="Disordered" evidence="1">
    <location>
        <begin position="1"/>
        <end position="43"/>
    </location>
</feature>
<evidence type="ECO:0000313" key="2">
    <source>
        <dbReference type="EMBL" id="KAF2242663.1"/>
    </source>
</evidence>
<evidence type="ECO:0000313" key="3">
    <source>
        <dbReference type="Proteomes" id="UP000800094"/>
    </source>
</evidence>
<sequence length="87" mass="9485">MTNTNVPGRARLPDTAPRRPPAPAPPPSHGLRAPPASPVAGLRPMNDLRDLEALLEGEVAAPPPLWRRLVGGLSLWLRWILVWLPSH</sequence>
<feature type="compositionally biased region" description="Pro residues" evidence="1">
    <location>
        <begin position="18"/>
        <end position="28"/>
    </location>
</feature>
<reference evidence="2" key="1">
    <citation type="journal article" date="2020" name="Stud. Mycol.">
        <title>101 Dothideomycetes genomes: a test case for predicting lifestyles and emergence of pathogens.</title>
        <authorList>
            <person name="Haridas S."/>
            <person name="Albert R."/>
            <person name="Binder M."/>
            <person name="Bloem J."/>
            <person name="Labutti K."/>
            <person name="Salamov A."/>
            <person name="Andreopoulos B."/>
            <person name="Baker S."/>
            <person name="Barry K."/>
            <person name="Bills G."/>
            <person name="Bluhm B."/>
            <person name="Cannon C."/>
            <person name="Castanera R."/>
            <person name="Culley D."/>
            <person name="Daum C."/>
            <person name="Ezra D."/>
            <person name="Gonzalez J."/>
            <person name="Henrissat B."/>
            <person name="Kuo A."/>
            <person name="Liang C."/>
            <person name="Lipzen A."/>
            <person name="Lutzoni F."/>
            <person name="Magnuson J."/>
            <person name="Mondo S."/>
            <person name="Nolan M."/>
            <person name="Ohm R."/>
            <person name="Pangilinan J."/>
            <person name="Park H.-J."/>
            <person name="Ramirez L."/>
            <person name="Alfaro M."/>
            <person name="Sun H."/>
            <person name="Tritt A."/>
            <person name="Yoshinaga Y."/>
            <person name="Zwiers L.-H."/>
            <person name="Turgeon B."/>
            <person name="Goodwin S."/>
            <person name="Spatafora J."/>
            <person name="Crous P."/>
            <person name="Grigoriev I."/>
        </authorList>
    </citation>
    <scope>NUCLEOTIDE SEQUENCE</scope>
    <source>
        <strain evidence="2">CBS 122368</strain>
    </source>
</reference>
<accession>A0A6A6HYG7</accession>
<evidence type="ECO:0000256" key="1">
    <source>
        <dbReference type="SAM" id="MobiDB-lite"/>
    </source>
</evidence>
<dbReference type="AlphaFoldDB" id="A0A6A6HYG7"/>
<dbReference type="Proteomes" id="UP000800094">
    <property type="component" value="Unassembled WGS sequence"/>
</dbReference>
<name>A0A6A6HYG7_9PLEO</name>
<keyword evidence="3" id="KW-1185">Reference proteome</keyword>
<dbReference type="EMBL" id="ML987207">
    <property type="protein sequence ID" value="KAF2242663.1"/>
    <property type="molecule type" value="Genomic_DNA"/>
</dbReference>
<organism evidence="2 3">
    <name type="scientific">Trematosphaeria pertusa</name>
    <dbReference type="NCBI Taxonomy" id="390896"/>
    <lineage>
        <taxon>Eukaryota</taxon>
        <taxon>Fungi</taxon>
        <taxon>Dikarya</taxon>
        <taxon>Ascomycota</taxon>
        <taxon>Pezizomycotina</taxon>
        <taxon>Dothideomycetes</taxon>
        <taxon>Pleosporomycetidae</taxon>
        <taxon>Pleosporales</taxon>
        <taxon>Massarineae</taxon>
        <taxon>Trematosphaeriaceae</taxon>
        <taxon>Trematosphaeria</taxon>
    </lineage>
</organism>
<protein>
    <submittedName>
        <fullName evidence="2">Uncharacterized protein</fullName>
    </submittedName>
</protein>
<dbReference type="GeneID" id="54587385"/>
<gene>
    <name evidence="2" type="ORF">BU26DRAFT_570726</name>
</gene>
<proteinExistence type="predicted"/>
<dbReference type="RefSeq" id="XP_033677667.1">
    <property type="nucleotide sequence ID" value="XM_033834055.1"/>
</dbReference>